<dbReference type="InterPro" id="IPR005532">
    <property type="entry name" value="SUMF_dom"/>
</dbReference>
<feature type="domain" description="Sulfatase-modifying factor enzyme-like" evidence="1">
    <location>
        <begin position="499"/>
        <end position="749"/>
    </location>
</feature>
<dbReference type="PANTHER" id="PTHR23150:SF19">
    <property type="entry name" value="FORMYLGLYCINE-GENERATING ENZYME"/>
    <property type="match status" value="1"/>
</dbReference>
<dbReference type="InterPro" id="IPR027417">
    <property type="entry name" value="P-loop_NTPase"/>
</dbReference>
<organism evidence="3 4">
    <name type="scientific">candidate division KSB3 bacterium</name>
    <dbReference type="NCBI Taxonomy" id="2044937"/>
    <lineage>
        <taxon>Bacteria</taxon>
        <taxon>candidate division KSB3</taxon>
    </lineage>
</organism>
<evidence type="ECO:0000259" key="2">
    <source>
        <dbReference type="Pfam" id="PF05729"/>
    </source>
</evidence>
<dbReference type="InterPro" id="IPR051043">
    <property type="entry name" value="Sulfatase_Mod_Factor_Kinase"/>
</dbReference>
<proteinExistence type="predicted"/>
<reference evidence="3 4" key="1">
    <citation type="submission" date="2017-10" db="EMBL/GenBank/DDBJ databases">
        <title>Novel microbial diversity and functional potential in the marine mammal oral microbiome.</title>
        <authorList>
            <person name="Dudek N.K."/>
            <person name="Sun C.L."/>
            <person name="Burstein D."/>
            <person name="Kantor R.S."/>
            <person name="Aliaga Goltsman D.S."/>
            <person name="Bik E.M."/>
            <person name="Thomas B.C."/>
            <person name="Banfield J.F."/>
            <person name="Relman D.A."/>
        </authorList>
    </citation>
    <scope>NUCLEOTIDE SEQUENCE [LARGE SCALE GENOMIC DNA]</scope>
    <source>
        <strain evidence="3">DOLJORAL78_47_16</strain>
    </source>
</reference>
<sequence>MCLAGEHLQDENDGIDLQRLTDAFPKEKDEWEHGALMPLWVTLRDFAARGLPADGRPAAVKDLWDFVAQDLERRGLGNSIEWLKRTFSSQKGILLLDGLDEVPEADKHREQIKQVVEGFVEAYQDCRIVVTSRTYAYQNQDWRLRQDLAHETVIAPFSQKQIAYFVDHWYEYRRQQQSMAASDADAKARQLKQAIARSDRLQKLAERPLLLTLMAALHAWRGGELPKKRIKLYEQTTELLLERWERRKRLPDTAEDQLSSVTEEFGIDTDQLLEIFYQLAFEAHKNQPELRETADIEEDRLFLVLHKQSGKKYLDIDRLIGFLSDRAGLLVARGNEIYTFPHRTFQEYLAACHLVRHKNFPKNIAGLARQDPDRWREVVLLAGAKTDNDGLFWRLVDLLCCREVTVNGLMPEDTWGALFAGQILEESGNLEQSQLDEPDRQTVDRVRTWLVEILTARKPSEETPLPPLERSRAGNLLAVLGDPRPGVGTTEAGLPDIEWCSVPAGTFWMGSDRERDSQAFSDETPRHSVTLDAYDISRYPVTNGQFRLFVLDGGYTEDYKQCWTKKGWDWKRARKIEGPAIFGDAFDSDNHPVVGVSWYEAVAFCQWASRKFQELGEAGVRLPTEAEWEYAARGADGRIYPWGDEIDPELANYSGTELGCTSAVGCFPKGISAFGCEEMAGNVWEWCWDWYAVYTINAQSNPTGRPSGAYRVGRGGCWGFSAGDCRSAYRFRWLRPGDRLDDLGFRVVRT</sequence>
<evidence type="ECO:0008006" key="5">
    <source>
        <dbReference type="Google" id="ProtNLM"/>
    </source>
</evidence>
<evidence type="ECO:0000313" key="4">
    <source>
        <dbReference type="Proteomes" id="UP000230821"/>
    </source>
</evidence>
<accession>A0A2G6KCM0</accession>
<evidence type="ECO:0000259" key="1">
    <source>
        <dbReference type="Pfam" id="PF03781"/>
    </source>
</evidence>
<gene>
    <name evidence="3" type="ORF">CSA56_11545</name>
</gene>
<feature type="domain" description="NACHT" evidence="2">
    <location>
        <begin position="87"/>
        <end position="170"/>
    </location>
</feature>
<dbReference type="EMBL" id="PDSK01000098">
    <property type="protein sequence ID" value="PIE33434.1"/>
    <property type="molecule type" value="Genomic_DNA"/>
</dbReference>
<dbReference type="PANTHER" id="PTHR23150">
    <property type="entry name" value="SULFATASE MODIFYING FACTOR 1, 2"/>
    <property type="match status" value="1"/>
</dbReference>
<name>A0A2G6KCM0_9BACT</name>
<dbReference type="Pfam" id="PF03781">
    <property type="entry name" value="FGE-sulfatase"/>
    <property type="match status" value="1"/>
</dbReference>
<dbReference type="SUPFAM" id="SSF56436">
    <property type="entry name" value="C-type lectin-like"/>
    <property type="match status" value="1"/>
</dbReference>
<protein>
    <recommendedName>
        <fullName evidence="5">Sulfatase-modifying factor enzyme domain-containing protein</fullName>
    </recommendedName>
</protein>
<dbReference type="InterPro" id="IPR007111">
    <property type="entry name" value="NACHT_NTPase"/>
</dbReference>
<dbReference type="InterPro" id="IPR042095">
    <property type="entry name" value="SUMF_sf"/>
</dbReference>
<comment type="caution">
    <text evidence="3">The sequence shown here is derived from an EMBL/GenBank/DDBJ whole genome shotgun (WGS) entry which is preliminary data.</text>
</comment>
<evidence type="ECO:0000313" key="3">
    <source>
        <dbReference type="EMBL" id="PIE33434.1"/>
    </source>
</evidence>
<dbReference type="Gene3D" id="3.40.50.300">
    <property type="entry name" value="P-loop containing nucleotide triphosphate hydrolases"/>
    <property type="match status" value="1"/>
</dbReference>
<dbReference type="Proteomes" id="UP000230821">
    <property type="component" value="Unassembled WGS sequence"/>
</dbReference>
<dbReference type="Pfam" id="PF05729">
    <property type="entry name" value="NACHT"/>
    <property type="match status" value="1"/>
</dbReference>
<dbReference type="InterPro" id="IPR016187">
    <property type="entry name" value="CTDL_fold"/>
</dbReference>
<dbReference type="AlphaFoldDB" id="A0A2G6KCM0"/>
<dbReference type="Gene3D" id="3.90.1580.10">
    <property type="entry name" value="paralog of FGE (formylglycine-generating enzyme)"/>
    <property type="match status" value="1"/>
</dbReference>
<dbReference type="GO" id="GO:0120147">
    <property type="term" value="F:formylglycine-generating oxidase activity"/>
    <property type="evidence" value="ECO:0007669"/>
    <property type="project" value="TreeGrafter"/>
</dbReference>